<evidence type="ECO:0000313" key="3">
    <source>
        <dbReference type="EMBL" id="TDD75937.1"/>
    </source>
</evidence>
<keyword evidence="3" id="KW-0808">Transferase</keyword>
<dbReference type="PANTHER" id="PTHR43685:SF11">
    <property type="entry name" value="GLYCOSYLTRANSFERASE TAGX-RELATED"/>
    <property type="match status" value="1"/>
</dbReference>
<dbReference type="GO" id="GO:0016740">
    <property type="term" value="F:transferase activity"/>
    <property type="evidence" value="ECO:0007669"/>
    <property type="project" value="UniProtKB-KW"/>
</dbReference>
<proteinExistence type="predicted"/>
<evidence type="ECO:0000259" key="2">
    <source>
        <dbReference type="Pfam" id="PF00535"/>
    </source>
</evidence>
<evidence type="ECO:0000256" key="1">
    <source>
        <dbReference type="SAM" id="Phobius"/>
    </source>
</evidence>
<gene>
    <name evidence="3" type="ORF">E0F89_10270</name>
</gene>
<dbReference type="InterPro" id="IPR029044">
    <property type="entry name" value="Nucleotide-diphossugar_trans"/>
</dbReference>
<dbReference type="InterPro" id="IPR050834">
    <property type="entry name" value="Glycosyltransf_2"/>
</dbReference>
<dbReference type="OrthoDB" id="9810303at2"/>
<dbReference type="AlphaFoldDB" id="A0A4V2YU05"/>
<dbReference type="SUPFAM" id="SSF53448">
    <property type="entry name" value="Nucleotide-diphospho-sugar transferases"/>
    <property type="match status" value="1"/>
</dbReference>
<keyword evidence="1" id="KW-0812">Transmembrane</keyword>
<dbReference type="RefSeq" id="WP_131909687.1">
    <property type="nucleotide sequence ID" value="NZ_SMFM01000004.1"/>
</dbReference>
<dbReference type="InterPro" id="IPR001173">
    <property type="entry name" value="Glyco_trans_2-like"/>
</dbReference>
<dbReference type="Proteomes" id="UP000295278">
    <property type="component" value="Unassembled WGS sequence"/>
</dbReference>
<dbReference type="EMBL" id="SMFM01000004">
    <property type="protein sequence ID" value="TDD75937.1"/>
    <property type="molecule type" value="Genomic_DNA"/>
</dbReference>
<dbReference type="Pfam" id="PF00535">
    <property type="entry name" value="Glycos_transf_2"/>
    <property type="match status" value="1"/>
</dbReference>
<dbReference type="PANTHER" id="PTHR43685">
    <property type="entry name" value="GLYCOSYLTRANSFERASE"/>
    <property type="match status" value="1"/>
</dbReference>
<sequence length="291" mass="33331">MKSLTVFTPSYNRAYLLPQLYSSLCRQTVKDFSWLIVDDGSTDSTESLVASWQQEGTIQIQYIYQENQGMHGGHNTAYQNISTPFNVCIDSDDFMPDDAVALILMNCENLGGKFAGIVGLDATKNGEIIGTRIPEHLAAVKLNELYTIHQVRGDKKIVYKTDVVKKYPHYPLYRNERFVPLDYLYLLIDQDYDLQPVNAVLCIVEYQEDGSSMNMFKQYRKHPNGFAFSRVSRIKYGRTFKERFKNSIHLVSSALFAKDFSWLLKSNRPILIVAAVPFGIALNLYIRYKSV</sequence>
<comment type="caution">
    <text evidence="3">The sequence shown here is derived from an EMBL/GenBank/DDBJ whole genome shotgun (WGS) entry which is preliminary data.</text>
</comment>
<dbReference type="CDD" id="cd00761">
    <property type="entry name" value="Glyco_tranf_GTA_type"/>
    <property type="match status" value="1"/>
</dbReference>
<keyword evidence="1" id="KW-0472">Membrane</keyword>
<name>A0A4V2YU05_9FLAO</name>
<organism evidence="3 4">
    <name type="scientific">Flavobacterium caseinilyticum</name>
    <dbReference type="NCBI Taxonomy" id="2541732"/>
    <lineage>
        <taxon>Bacteria</taxon>
        <taxon>Pseudomonadati</taxon>
        <taxon>Bacteroidota</taxon>
        <taxon>Flavobacteriia</taxon>
        <taxon>Flavobacteriales</taxon>
        <taxon>Flavobacteriaceae</taxon>
        <taxon>Flavobacterium</taxon>
    </lineage>
</organism>
<reference evidence="3 4" key="1">
    <citation type="submission" date="2019-03" db="EMBL/GenBank/DDBJ databases">
        <title>Flavobacterium AT-3-2 sp. nov., isolated from arctic soil.</title>
        <authorList>
            <person name="Chaudhary D.K."/>
        </authorList>
    </citation>
    <scope>NUCLEOTIDE SEQUENCE [LARGE SCALE GENOMIC DNA]</scope>
    <source>
        <strain evidence="3 4">AT-3-2</strain>
    </source>
</reference>
<evidence type="ECO:0000313" key="4">
    <source>
        <dbReference type="Proteomes" id="UP000295278"/>
    </source>
</evidence>
<keyword evidence="4" id="KW-1185">Reference proteome</keyword>
<feature type="domain" description="Glycosyltransferase 2-like" evidence="2">
    <location>
        <begin position="5"/>
        <end position="104"/>
    </location>
</feature>
<dbReference type="Gene3D" id="3.90.550.10">
    <property type="entry name" value="Spore Coat Polysaccharide Biosynthesis Protein SpsA, Chain A"/>
    <property type="match status" value="1"/>
</dbReference>
<feature type="transmembrane region" description="Helical" evidence="1">
    <location>
        <begin position="270"/>
        <end position="288"/>
    </location>
</feature>
<accession>A0A4V2YU05</accession>
<protein>
    <submittedName>
        <fullName evidence="3">Glycosyltransferase family 2 protein</fullName>
    </submittedName>
</protein>
<keyword evidence="1" id="KW-1133">Transmembrane helix</keyword>